<reference evidence="1 2" key="1">
    <citation type="journal article" date="2019" name="Nat. Ecol. Evol.">
        <title>Megaphylogeny resolves global patterns of mushroom evolution.</title>
        <authorList>
            <person name="Varga T."/>
            <person name="Krizsan K."/>
            <person name="Foldi C."/>
            <person name="Dima B."/>
            <person name="Sanchez-Garcia M."/>
            <person name="Sanchez-Ramirez S."/>
            <person name="Szollosi G.J."/>
            <person name="Szarkandi J.G."/>
            <person name="Papp V."/>
            <person name="Albert L."/>
            <person name="Andreopoulos W."/>
            <person name="Angelini C."/>
            <person name="Antonin V."/>
            <person name="Barry K.W."/>
            <person name="Bougher N.L."/>
            <person name="Buchanan P."/>
            <person name="Buyck B."/>
            <person name="Bense V."/>
            <person name="Catcheside P."/>
            <person name="Chovatia M."/>
            <person name="Cooper J."/>
            <person name="Damon W."/>
            <person name="Desjardin D."/>
            <person name="Finy P."/>
            <person name="Geml J."/>
            <person name="Haridas S."/>
            <person name="Hughes K."/>
            <person name="Justo A."/>
            <person name="Karasinski D."/>
            <person name="Kautmanova I."/>
            <person name="Kiss B."/>
            <person name="Kocsube S."/>
            <person name="Kotiranta H."/>
            <person name="LaButti K.M."/>
            <person name="Lechner B.E."/>
            <person name="Liimatainen K."/>
            <person name="Lipzen A."/>
            <person name="Lukacs Z."/>
            <person name="Mihaltcheva S."/>
            <person name="Morgado L.N."/>
            <person name="Niskanen T."/>
            <person name="Noordeloos M.E."/>
            <person name="Ohm R.A."/>
            <person name="Ortiz-Santana B."/>
            <person name="Ovrebo C."/>
            <person name="Racz N."/>
            <person name="Riley R."/>
            <person name="Savchenko A."/>
            <person name="Shiryaev A."/>
            <person name="Soop K."/>
            <person name="Spirin V."/>
            <person name="Szebenyi C."/>
            <person name="Tomsovsky M."/>
            <person name="Tulloss R.E."/>
            <person name="Uehling J."/>
            <person name="Grigoriev I.V."/>
            <person name="Vagvolgyi C."/>
            <person name="Papp T."/>
            <person name="Martin F.M."/>
            <person name="Miettinen O."/>
            <person name="Hibbett D.S."/>
            <person name="Nagy L.G."/>
        </authorList>
    </citation>
    <scope>NUCLEOTIDE SEQUENCE [LARGE SCALE GENOMIC DNA]</scope>
    <source>
        <strain evidence="1 2">NL-1719</strain>
    </source>
</reference>
<protein>
    <submittedName>
        <fullName evidence="1">Uncharacterized protein</fullName>
    </submittedName>
</protein>
<keyword evidence="2" id="KW-1185">Reference proteome</keyword>
<dbReference type="Proteomes" id="UP000308600">
    <property type="component" value="Unassembled WGS sequence"/>
</dbReference>
<evidence type="ECO:0000313" key="2">
    <source>
        <dbReference type="Proteomes" id="UP000308600"/>
    </source>
</evidence>
<gene>
    <name evidence="1" type="ORF">BDN72DRAFT_873092</name>
</gene>
<proteinExistence type="predicted"/>
<name>A0ACD3A2G8_9AGAR</name>
<organism evidence="1 2">
    <name type="scientific">Pluteus cervinus</name>
    <dbReference type="NCBI Taxonomy" id="181527"/>
    <lineage>
        <taxon>Eukaryota</taxon>
        <taxon>Fungi</taxon>
        <taxon>Dikarya</taxon>
        <taxon>Basidiomycota</taxon>
        <taxon>Agaricomycotina</taxon>
        <taxon>Agaricomycetes</taxon>
        <taxon>Agaricomycetidae</taxon>
        <taxon>Agaricales</taxon>
        <taxon>Pluteineae</taxon>
        <taxon>Pluteaceae</taxon>
        <taxon>Pluteus</taxon>
    </lineage>
</organism>
<accession>A0ACD3A2G8</accession>
<dbReference type="EMBL" id="ML209084">
    <property type="protein sequence ID" value="TFK59092.1"/>
    <property type="molecule type" value="Genomic_DNA"/>
</dbReference>
<sequence length="210" mass="23981">MYYDKRFQTDLQFPFVLFSHQQIKTSSTGGFLLAKKDKFDAISERLLNVDQPTLKDIISRMSAGEYVRGVTDAEKDCFQIIQDLDHINGRVLGSTTSKKYMRNEIWSVVAARGAPSWYITISPTDIKHPIALYYAGTNEKYVVDTKPDYSEKFRLISHNPVASARFFHFMISLFIKHILGIGSYHPGIYGHTSAYYGTVEQQDEKIGTMD</sequence>
<evidence type="ECO:0000313" key="1">
    <source>
        <dbReference type="EMBL" id="TFK59092.1"/>
    </source>
</evidence>